<feature type="signal peptide" evidence="2">
    <location>
        <begin position="1"/>
        <end position="22"/>
    </location>
</feature>
<keyword evidence="5" id="KW-1185">Reference proteome</keyword>
<protein>
    <submittedName>
        <fullName evidence="4">T9SS type A sorting domain-containing protein</fullName>
    </submittedName>
</protein>
<keyword evidence="1 2" id="KW-0732">Signal</keyword>
<proteinExistence type="predicted"/>
<dbReference type="InterPro" id="IPR026444">
    <property type="entry name" value="Secre_tail"/>
</dbReference>
<reference evidence="5" key="1">
    <citation type="journal article" date="2019" name="Int. J. Syst. Evol. Microbiol.">
        <title>The Global Catalogue of Microorganisms (GCM) 10K type strain sequencing project: providing services to taxonomists for standard genome sequencing and annotation.</title>
        <authorList>
            <consortium name="The Broad Institute Genomics Platform"/>
            <consortium name="The Broad Institute Genome Sequencing Center for Infectious Disease"/>
            <person name="Wu L."/>
            <person name="Ma J."/>
        </authorList>
    </citation>
    <scope>NUCLEOTIDE SEQUENCE [LARGE SCALE GENOMIC DNA]</scope>
    <source>
        <strain evidence="5">KCTC 42423</strain>
    </source>
</reference>
<dbReference type="Proteomes" id="UP001597459">
    <property type="component" value="Unassembled WGS sequence"/>
</dbReference>
<evidence type="ECO:0000259" key="3">
    <source>
        <dbReference type="Pfam" id="PF18962"/>
    </source>
</evidence>
<feature type="domain" description="Secretion system C-terminal sorting" evidence="3">
    <location>
        <begin position="423"/>
        <end position="495"/>
    </location>
</feature>
<feature type="chain" id="PRO_5045773008" evidence="2">
    <location>
        <begin position="23"/>
        <end position="500"/>
    </location>
</feature>
<dbReference type="Gene3D" id="1.25.40.10">
    <property type="entry name" value="Tetratricopeptide repeat domain"/>
    <property type="match status" value="1"/>
</dbReference>
<gene>
    <name evidence="4" type="ORF">ACFSTE_05935</name>
</gene>
<evidence type="ECO:0000313" key="5">
    <source>
        <dbReference type="Proteomes" id="UP001597459"/>
    </source>
</evidence>
<dbReference type="NCBIfam" id="TIGR04183">
    <property type="entry name" value="Por_Secre_tail"/>
    <property type="match status" value="1"/>
</dbReference>
<dbReference type="Pfam" id="PF18962">
    <property type="entry name" value="Por_Secre_tail"/>
    <property type="match status" value="1"/>
</dbReference>
<dbReference type="InterPro" id="IPR011990">
    <property type="entry name" value="TPR-like_helical_dom_sf"/>
</dbReference>
<evidence type="ECO:0000256" key="1">
    <source>
        <dbReference type="ARBA" id="ARBA00022729"/>
    </source>
</evidence>
<dbReference type="RefSeq" id="WP_378257651.1">
    <property type="nucleotide sequence ID" value="NZ_JBHSJV010000001.1"/>
</dbReference>
<accession>A0ABW5N878</accession>
<name>A0ABW5N878_9FLAO</name>
<evidence type="ECO:0000313" key="4">
    <source>
        <dbReference type="EMBL" id="MFD2590364.1"/>
    </source>
</evidence>
<evidence type="ECO:0000256" key="2">
    <source>
        <dbReference type="SAM" id="SignalP"/>
    </source>
</evidence>
<sequence length="500" mass="57305">MKHFKVWGLLCIALFMVHTIDAQEEQPELLSCDKKIEILKKIFYKVDQYPVEYTNEMLEWITPCITDSNPEALYMAGVLTLRKGDWESKRNGNRMLVKSSNAGYGAATFKLAMLCLSEQTPTEYIDNRCLSNYVHKLYTQSYDKDLANYLMGYIYMKGFFDNRSKAKYRSAKRFYSASNHPMAKHWLAIMDFNGYGLIEPDPQKGLQLLSENPILNSQTLFHYLSNTNNSFEQLSAEEYNVILHGEIGKHPILADPNFDKLDMSFTGKLVEFDWGKRYVKRNIPISFTINIEDTPNFEKNTSYQFSIEGKTISGQAVCRGNRFMFTDPIVFELKRLFKDHPDKGSLTYIISQIRVKQDLINNKKVWVAELETANIKDLREKTPPIRLLLEEKAPSLTRAVSTIDTNTSKEGSVINKDFAVITPNPIEDDFTLRYTLKEAATVTVAVYDIFGTKKITLPSKQLKANTTDQIHIDSSELTAGYYIVQIDINGIPYTKTVAKQ</sequence>
<dbReference type="EMBL" id="JBHULX010000004">
    <property type="protein sequence ID" value="MFD2590364.1"/>
    <property type="molecule type" value="Genomic_DNA"/>
</dbReference>
<comment type="caution">
    <text evidence="4">The sequence shown here is derived from an EMBL/GenBank/DDBJ whole genome shotgun (WGS) entry which is preliminary data.</text>
</comment>
<organism evidence="4 5">
    <name type="scientific">Aquimarina hainanensis</name>
    <dbReference type="NCBI Taxonomy" id="1578017"/>
    <lineage>
        <taxon>Bacteria</taxon>
        <taxon>Pseudomonadati</taxon>
        <taxon>Bacteroidota</taxon>
        <taxon>Flavobacteriia</taxon>
        <taxon>Flavobacteriales</taxon>
        <taxon>Flavobacteriaceae</taxon>
        <taxon>Aquimarina</taxon>
    </lineage>
</organism>